<dbReference type="AlphaFoldDB" id="A0A9P5EZ58"/>
<comment type="caution">
    <text evidence="2">The sequence shown here is derived from an EMBL/GenBank/DDBJ whole genome shotgun (WGS) entry which is preliminary data.</text>
</comment>
<evidence type="ECO:0000313" key="3">
    <source>
        <dbReference type="Proteomes" id="UP000711996"/>
    </source>
</evidence>
<accession>A0A9P5EZ58</accession>
<feature type="region of interest" description="Disordered" evidence="1">
    <location>
        <begin position="116"/>
        <end position="136"/>
    </location>
</feature>
<proteinExistence type="predicted"/>
<keyword evidence="3" id="KW-1185">Reference proteome</keyword>
<protein>
    <submittedName>
        <fullName evidence="2">C2H2-type zinc-finger transcription factor orf8</fullName>
    </submittedName>
</protein>
<dbReference type="OrthoDB" id="5366256at2759"/>
<dbReference type="EMBL" id="QPMT01000007">
    <property type="protein sequence ID" value="KAF4862810.1"/>
    <property type="molecule type" value="Genomic_DNA"/>
</dbReference>
<dbReference type="Proteomes" id="UP000711996">
    <property type="component" value="Unassembled WGS sequence"/>
</dbReference>
<organism evidence="2 3">
    <name type="scientific">Colletotrichum siamense</name>
    <name type="common">Anthracnose fungus</name>
    <dbReference type="NCBI Taxonomy" id="690259"/>
    <lineage>
        <taxon>Eukaryota</taxon>
        <taxon>Fungi</taxon>
        <taxon>Dikarya</taxon>
        <taxon>Ascomycota</taxon>
        <taxon>Pezizomycotina</taxon>
        <taxon>Sordariomycetes</taxon>
        <taxon>Hypocreomycetidae</taxon>
        <taxon>Glomerellales</taxon>
        <taxon>Glomerellaceae</taxon>
        <taxon>Colletotrichum</taxon>
        <taxon>Colletotrichum gloeosporioides species complex</taxon>
    </lineage>
</organism>
<sequence>MPISPPSAAGPAAAWPDVPAPGPSFSLSASPIHRHLATSHTNNTYTRKRRLDIHTYTHSHSIDTDNIIDLGPSPPCPSRAGSRVSATTAQFASIQLIDSPRTLPIESSPSIRSEALHSSGYISPNPPSSATFLSTNSSSQGYSPFPLLPPEILNAEWNDSNEVHHQQHPSNSTPLVRVDPAQDTYSHHHPSSSPSLPHGASMSTVAIPFDPTFTMGSRSTFTWPGLEHSGESSGTLLGHNLASLGSSDASLTPPSGSRSVTASPPRGVMTPEQRELKKQRDQARRDSKTSQRVRRAGSNSYIHSPPLSMPDVSSTMGVPVYTTAPAPISLLAEPTTTMGSSSYLPSYSPPLSDHGYQSGYPPMAPAYSMGGMDYSNQFQPPAQYGRPPLSVSQDPMMYGVPPSMAPGAGADQGGHVRVVQSRPKPQCWEHGCNGRQFSTFSNLLRHQREKSGQAAKATCPNCGAEFTRTTARNGHLLHDKCKQRRNT</sequence>
<feature type="region of interest" description="Disordered" evidence="1">
    <location>
        <begin position="161"/>
        <end position="203"/>
    </location>
</feature>
<keyword evidence="2" id="KW-0862">Zinc</keyword>
<reference evidence="2" key="1">
    <citation type="submission" date="2019-06" db="EMBL/GenBank/DDBJ databases">
        <authorList>
            <person name="Gan P."/>
            <person name="Shirasu K."/>
        </authorList>
    </citation>
    <scope>NUCLEOTIDE SEQUENCE [LARGE SCALE GENOMIC DNA]</scope>
    <source>
        <strain evidence="2">CAD2</strain>
    </source>
</reference>
<keyword evidence="2" id="KW-0479">Metal-binding</keyword>
<gene>
    <name evidence="2" type="ORF">CGCSCA2_v003359</name>
</gene>
<keyword evidence="2" id="KW-0863">Zinc-finger</keyword>
<feature type="region of interest" description="Disordered" evidence="1">
    <location>
        <begin position="224"/>
        <end position="309"/>
    </location>
</feature>
<feature type="compositionally biased region" description="Polar residues" evidence="1">
    <location>
        <begin position="243"/>
        <end position="262"/>
    </location>
</feature>
<dbReference type="Gene3D" id="3.30.160.60">
    <property type="entry name" value="Classic Zinc Finger"/>
    <property type="match status" value="1"/>
</dbReference>
<name>A0A9P5EZ58_COLSI</name>
<evidence type="ECO:0000256" key="1">
    <source>
        <dbReference type="SAM" id="MobiDB-lite"/>
    </source>
</evidence>
<evidence type="ECO:0000313" key="2">
    <source>
        <dbReference type="EMBL" id="KAF4862810.1"/>
    </source>
</evidence>
<dbReference type="GO" id="GO:0008270">
    <property type="term" value="F:zinc ion binding"/>
    <property type="evidence" value="ECO:0007669"/>
    <property type="project" value="UniProtKB-KW"/>
</dbReference>
<feature type="compositionally biased region" description="Basic and acidic residues" evidence="1">
    <location>
        <begin position="272"/>
        <end position="289"/>
    </location>
</feature>